<feature type="transmembrane region" description="Helical" evidence="5">
    <location>
        <begin position="44"/>
        <end position="64"/>
    </location>
</feature>
<dbReference type="Gene3D" id="1.20.1250.20">
    <property type="entry name" value="MFS general substrate transporter like domains"/>
    <property type="match status" value="1"/>
</dbReference>
<evidence type="ECO:0000256" key="2">
    <source>
        <dbReference type="ARBA" id="ARBA00022692"/>
    </source>
</evidence>
<feature type="transmembrane region" description="Helical" evidence="5">
    <location>
        <begin position="12"/>
        <end position="32"/>
    </location>
</feature>
<evidence type="ECO:0000256" key="3">
    <source>
        <dbReference type="ARBA" id="ARBA00022989"/>
    </source>
</evidence>
<feature type="transmembrane region" description="Helical" evidence="5">
    <location>
        <begin position="76"/>
        <end position="95"/>
    </location>
</feature>
<feature type="transmembrane region" description="Helical" evidence="5">
    <location>
        <begin position="365"/>
        <end position="386"/>
    </location>
</feature>
<dbReference type="InterPro" id="IPR011701">
    <property type="entry name" value="MFS"/>
</dbReference>
<keyword evidence="2 5" id="KW-0812">Transmembrane</keyword>
<dbReference type="Proteomes" id="UP000238365">
    <property type="component" value="Chromosome"/>
</dbReference>
<feature type="transmembrane region" description="Helical" evidence="5">
    <location>
        <begin position="407"/>
        <end position="429"/>
    </location>
</feature>
<dbReference type="PANTHER" id="PTHR42718">
    <property type="entry name" value="MAJOR FACILITATOR SUPERFAMILY MULTIDRUG TRANSPORTER MFSC"/>
    <property type="match status" value="1"/>
</dbReference>
<feature type="transmembrane region" description="Helical" evidence="5">
    <location>
        <begin position="435"/>
        <end position="453"/>
    </location>
</feature>
<dbReference type="PANTHER" id="PTHR42718:SF39">
    <property type="entry name" value="ACTINORHODIN TRANSPORTER-RELATED"/>
    <property type="match status" value="1"/>
</dbReference>
<feature type="transmembrane region" description="Helical" evidence="5">
    <location>
        <begin position="301"/>
        <end position="323"/>
    </location>
</feature>
<evidence type="ECO:0000313" key="8">
    <source>
        <dbReference type="Proteomes" id="UP000238365"/>
    </source>
</evidence>
<dbReference type="CDD" id="cd17321">
    <property type="entry name" value="MFS_MMR_MDR_like"/>
    <property type="match status" value="1"/>
</dbReference>
<evidence type="ECO:0000256" key="4">
    <source>
        <dbReference type="ARBA" id="ARBA00023136"/>
    </source>
</evidence>
<evidence type="ECO:0000313" key="7">
    <source>
        <dbReference type="EMBL" id="AUX93489.1"/>
    </source>
</evidence>
<dbReference type="Gene3D" id="1.20.1720.10">
    <property type="entry name" value="Multidrug resistance protein D"/>
    <property type="match status" value="1"/>
</dbReference>
<dbReference type="GO" id="GO:0022857">
    <property type="term" value="F:transmembrane transporter activity"/>
    <property type="evidence" value="ECO:0007669"/>
    <property type="project" value="InterPro"/>
</dbReference>
<feature type="transmembrane region" description="Helical" evidence="5">
    <location>
        <begin position="335"/>
        <end position="359"/>
    </location>
</feature>
<dbReference type="Pfam" id="PF07690">
    <property type="entry name" value="MFS_1"/>
    <property type="match status" value="1"/>
</dbReference>
<dbReference type="InterPro" id="IPR020846">
    <property type="entry name" value="MFS_dom"/>
</dbReference>
<feature type="transmembrane region" description="Helical" evidence="5">
    <location>
        <begin position="226"/>
        <end position="245"/>
    </location>
</feature>
<accession>A0A2L0IG60</accession>
<feature type="transmembrane region" description="Helical" evidence="5">
    <location>
        <begin position="197"/>
        <end position="220"/>
    </location>
</feature>
<evidence type="ECO:0000256" key="1">
    <source>
        <dbReference type="ARBA" id="ARBA00004141"/>
    </source>
</evidence>
<keyword evidence="8" id="KW-1185">Reference proteome</keyword>
<keyword evidence="4 5" id="KW-0472">Membrane</keyword>
<name>A0A2L0IG60_9GAMM</name>
<feature type="transmembrane region" description="Helical" evidence="5">
    <location>
        <begin position="164"/>
        <end position="185"/>
    </location>
</feature>
<dbReference type="InterPro" id="IPR036259">
    <property type="entry name" value="MFS_trans_sf"/>
</dbReference>
<proteinExistence type="predicted"/>
<reference evidence="7 8" key="1">
    <citation type="submission" date="2018-01" db="EMBL/GenBank/DDBJ databases">
        <title>Complete and assembled Genome of Pantoea gaviniae DSM22758T.</title>
        <authorList>
            <person name="Stevens M.J.A."/>
            <person name="Zurfluh K."/>
            <person name="Stephan R."/>
        </authorList>
    </citation>
    <scope>NUCLEOTIDE SEQUENCE [LARGE SCALE GENOMIC DNA]</scope>
    <source>
        <strain evidence="7 8">DSM 22758</strain>
    </source>
</reference>
<gene>
    <name evidence="7" type="ORF">C2E15_10645</name>
</gene>
<evidence type="ECO:0000256" key="5">
    <source>
        <dbReference type="SAM" id="Phobius"/>
    </source>
</evidence>
<feature type="transmembrane region" description="Helical" evidence="5">
    <location>
        <begin position="272"/>
        <end position="295"/>
    </location>
</feature>
<feature type="transmembrane region" description="Helical" evidence="5">
    <location>
        <begin position="101"/>
        <end position="122"/>
    </location>
</feature>
<comment type="subcellular location">
    <subcellularLocation>
        <location evidence="1">Membrane</location>
        <topology evidence="1">Multi-pass membrane protein</topology>
    </subcellularLocation>
</comment>
<dbReference type="RefSeq" id="WP_104957340.1">
    <property type="nucleotide sequence ID" value="NZ_CP026377.1"/>
</dbReference>
<evidence type="ECO:0000259" key="6">
    <source>
        <dbReference type="PROSITE" id="PS50850"/>
    </source>
</evidence>
<dbReference type="SUPFAM" id="SSF103473">
    <property type="entry name" value="MFS general substrate transporter"/>
    <property type="match status" value="1"/>
</dbReference>
<dbReference type="AlphaFoldDB" id="A0A2L0IG60"/>
<sequence>MNRTTLGRAGLIVLLAGQLLPMIDFSIVNVALDAMSASLRASAIELALIVAIYGIAFAVCLAMGSRLGDNFGRRKIFICGVWLFAIASLLCGVATDVRTLLLARALQGVGAALVVPQILATLHVTLQGRAHARAIGLYGGIGGLAFIIGQVMGGFLIGANVAGYGWRSVFLINLPVCLAILLTARRFIPETRNPQPLPLDIAGTLLLAGATGSLMVALALGPVLHWTWPCLLLLALFPLLLLQLWRTELALEKHGGAPLLPPLLLRLPSMRFGISLAVLFFSCWSGFMFAVALTLQSGAGMSAFSSGNAFIALGVAYFLVSICSTRIVERLGKRATLLLGCAIQMSGLLLLMATFYYGWASIGVLTLMPATLVIGGGQALIVSTFYRIGMADVPRDYAGAGSATLSTVQQAAFGMGPMALGSVFTQMLLQGDYRHAVLATLAVEWLLMLALAARTLWSRRTFAVAACRQTAAPQE</sequence>
<keyword evidence="3 5" id="KW-1133">Transmembrane helix</keyword>
<dbReference type="GO" id="GO:0016020">
    <property type="term" value="C:membrane"/>
    <property type="evidence" value="ECO:0007669"/>
    <property type="project" value="UniProtKB-SubCell"/>
</dbReference>
<feature type="transmembrane region" description="Helical" evidence="5">
    <location>
        <begin position="134"/>
        <end position="158"/>
    </location>
</feature>
<protein>
    <submittedName>
        <fullName evidence="7">MFS transporter</fullName>
    </submittedName>
</protein>
<dbReference type="EMBL" id="CP026377">
    <property type="protein sequence ID" value="AUX93489.1"/>
    <property type="molecule type" value="Genomic_DNA"/>
</dbReference>
<feature type="domain" description="Major facilitator superfamily (MFS) profile" evidence="6">
    <location>
        <begin position="10"/>
        <end position="460"/>
    </location>
</feature>
<dbReference type="KEGG" id="pgz:C2E15_10645"/>
<organism evidence="7 8">
    <name type="scientific">Mixta gaviniae</name>
    <dbReference type="NCBI Taxonomy" id="665914"/>
    <lineage>
        <taxon>Bacteria</taxon>
        <taxon>Pseudomonadati</taxon>
        <taxon>Pseudomonadota</taxon>
        <taxon>Gammaproteobacteria</taxon>
        <taxon>Enterobacterales</taxon>
        <taxon>Erwiniaceae</taxon>
        <taxon>Mixta</taxon>
    </lineage>
</organism>
<dbReference type="PROSITE" id="PS50850">
    <property type="entry name" value="MFS"/>
    <property type="match status" value="1"/>
</dbReference>